<sequence>MTDINNFPISIGNAMGVVYAKTWYEGISEVNFHYKRELKTGITKQKIYFMLLGKKIYLKNDNIDFEKYDKIIEKNNLNIKGMNTKIEKITETYYQKIEENVNLTEEEAKKIAVENAENNVHPKLPQNGKLLDKKIYKEKNEKSIKVRILYLFEENIGIVQELK</sequence>
<organism evidence="1 2">
    <name type="scientific">Fervidicella metallireducens AeB</name>
    <dbReference type="NCBI Taxonomy" id="1403537"/>
    <lineage>
        <taxon>Bacteria</taxon>
        <taxon>Bacillati</taxon>
        <taxon>Bacillota</taxon>
        <taxon>Clostridia</taxon>
        <taxon>Eubacteriales</taxon>
        <taxon>Clostridiaceae</taxon>
        <taxon>Fervidicella</taxon>
    </lineage>
</organism>
<comment type="caution">
    <text evidence="1">The sequence shown here is derived from an EMBL/GenBank/DDBJ whole genome shotgun (WGS) entry which is preliminary data.</text>
</comment>
<name>A0A017RTR4_9CLOT</name>
<dbReference type="Pfam" id="PF06898">
    <property type="entry name" value="YqfD"/>
    <property type="match status" value="1"/>
</dbReference>
<dbReference type="Proteomes" id="UP000019681">
    <property type="component" value="Unassembled WGS sequence"/>
</dbReference>
<evidence type="ECO:0000313" key="1">
    <source>
        <dbReference type="EMBL" id="EYE88138.1"/>
    </source>
</evidence>
<dbReference type="AlphaFoldDB" id="A0A017RTR4"/>
<keyword evidence="2" id="KW-1185">Reference proteome</keyword>
<dbReference type="EMBL" id="AZQP01000028">
    <property type="protein sequence ID" value="EYE88138.1"/>
    <property type="molecule type" value="Genomic_DNA"/>
</dbReference>
<dbReference type="OrthoDB" id="1640349at2"/>
<proteinExistence type="predicted"/>
<accession>A0A017RTR4</accession>
<gene>
    <name evidence="1" type="ORF">Q428_09565</name>
</gene>
<protein>
    <submittedName>
        <fullName evidence="1">Uncharacterized protein</fullName>
    </submittedName>
</protein>
<evidence type="ECO:0000313" key="2">
    <source>
        <dbReference type="Proteomes" id="UP000019681"/>
    </source>
</evidence>
<dbReference type="STRING" id="1403537.Q428_09565"/>
<reference evidence="1 2" key="1">
    <citation type="journal article" date="2014" name="Genome Announc.">
        <title>Draft Genome Sequence of Fervidicella metallireducens Strain AeBT, an Iron-Reducing Thermoanaerobe from the Great Artesian Basin.</title>
        <authorList>
            <person name="Patel B.K."/>
        </authorList>
    </citation>
    <scope>NUCLEOTIDE SEQUENCE [LARGE SCALE GENOMIC DNA]</scope>
    <source>
        <strain evidence="1 2">AeB</strain>
    </source>
</reference>
<dbReference type="InterPro" id="IPR010690">
    <property type="entry name" value="YqfD"/>
</dbReference>